<dbReference type="EMBL" id="CAJPWZ010001410">
    <property type="protein sequence ID" value="CAG2214454.1"/>
    <property type="molecule type" value="Genomic_DNA"/>
</dbReference>
<proteinExistence type="predicted"/>
<sequence length="211" mass="24214">MNASSVCWLERRNSTGFLRKKEYVSKLIDETMTVDVYAEKKVPGNEKQKQRDEVTDIDRTKACVKTEELLTATRLKTSVEAFHSTINHFAPKMIGFSFHGMQCRLLLAALHFNENSARPQALTKDGVARYSIQFPKYKSGGYITREKKINQSFRYVNTLLRSIRKIVDVTTIRSTSEEPMPTPRPLCAAFTRPQKTDAIQAMKSRFRKAEI</sequence>
<protein>
    <submittedName>
        <fullName evidence="1">Uncharacterized protein</fullName>
    </submittedName>
</protein>
<name>A0A8S3S7T8_MYTED</name>
<evidence type="ECO:0000313" key="2">
    <source>
        <dbReference type="Proteomes" id="UP000683360"/>
    </source>
</evidence>
<keyword evidence="2" id="KW-1185">Reference proteome</keyword>
<gene>
    <name evidence="1" type="ORF">MEDL_28290</name>
</gene>
<comment type="caution">
    <text evidence="1">The sequence shown here is derived from an EMBL/GenBank/DDBJ whole genome shotgun (WGS) entry which is preliminary data.</text>
</comment>
<reference evidence="1" key="1">
    <citation type="submission" date="2021-03" db="EMBL/GenBank/DDBJ databases">
        <authorList>
            <person name="Bekaert M."/>
        </authorList>
    </citation>
    <scope>NUCLEOTIDE SEQUENCE</scope>
</reference>
<organism evidence="1 2">
    <name type="scientific">Mytilus edulis</name>
    <name type="common">Blue mussel</name>
    <dbReference type="NCBI Taxonomy" id="6550"/>
    <lineage>
        <taxon>Eukaryota</taxon>
        <taxon>Metazoa</taxon>
        <taxon>Spiralia</taxon>
        <taxon>Lophotrochozoa</taxon>
        <taxon>Mollusca</taxon>
        <taxon>Bivalvia</taxon>
        <taxon>Autobranchia</taxon>
        <taxon>Pteriomorphia</taxon>
        <taxon>Mytilida</taxon>
        <taxon>Mytiloidea</taxon>
        <taxon>Mytilidae</taxon>
        <taxon>Mytilinae</taxon>
        <taxon>Mytilus</taxon>
    </lineage>
</organism>
<evidence type="ECO:0000313" key="1">
    <source>
        <dbReference type="EMBL" id="CAG2214454.1"/>
    </source>
</evidence>
<dbReference type="OrthoDB" id="5987257at2759"/>
<dbReference type="AlphaFoldDB" id="A0A8S3S7T8"/>
<accession>A0A8S3S7T8</accession>
<dbReference type="Proteomes" id="UP000683360">
    <property type="component" value="Unassembled WGS sequence"/>
</dbReference>